<dbReference type="EMBL" id="JACTVJ010000007">
    <property type="protein sequence ID" value="MBC9714647.1"/>
    <property type="molecule type" value="Genomic_DNA"/>
</dbReference>
<dbReference type="PRINTS" id="PR01185">
    <property type="entry name" value="INTEGRINA"/>
</dbReference>
<reference evidence="6 7" key="1">
    <citation type="submission" date="2020-08" db="EMBL/GenBank/DDBJ databases">
        <title>Genemic of Streptomyces polyaspartic.</title>
        <authorList>
            <person name="Liu W."/>
        </authorList>
    </citation>
    <scope>NUCLEOTIDE SEQUENCE [LARGE SCALE GENOMIC DNA]</scope>
    <source>
        <strain evidence="6 7">TRM66268-LWL</strain>
    </source>
</reference>
<name>A0ABR7SI55_9ACTN</name>
<dbReference type="Gene3D" id="2.130.10.130">
    <property type="entry name" value="Integrin alpha, N-terminal"/>
    <property type="match status" value="3"/>
</dbReference>
<dbReference type="PANTHER" id="PTHR23221">
    <property type="entry name" value="GLYCOSYLPHOSPHATIDYLINOSITOL PHOSPHOLIPASE D"/>
    <property type="match status" value="1"/>
</dbReference>
<dbReference type="InterPro" id="IPR013519">
    <property type="entry name" value="Int_alpha_beta-p"/>
</dbReference>
<dbReference type="Pfam" id="PF01839">
    <property type="entry name" value="FG-GAP"/>
    <property type="match status" value="2"/>
</dbReference>
<gene>
    <name evidence="6" type="ORF">H9Y04_18990</name>
</gene>
<evidence type="ECO:0000256" key="5">
    <source>
        <dbReference type="SAM" id="SignalP"/>
    </source>
</evidence>
<dbReference type="SUPFAM" id="SSF69318">
    <property type="entry name" value="Integrin alpha N-terminal domain"/>
    <property type="match status" value="1"/>
</dbReference>
<proteinExistence type="predicted"/>
<organism evidence="6 7">
    <name type="scientific">Streptomyces polyasparticus</name>
    <dbReference type="NCBI Taxonomy" id="2767826"/>
    <lineage>
        <taxon>Bacteria</taxon>
        <taxon>Bacillati</taxon>
        <taxon>Actinomycetota</taxon>
        <taxon>Actinomycetes</taxon>
        <taxon>Kitasatosporales</taxon>
        <taxon>Streptomycetaceae</taxon>
        <taxon>Streptomyces</taxon>
    </lineage>
</organism>
<dbReference type="SMART" id="SM00191">
    <property type="entry name" value="Int_alpha"/>
    <property type="match status" value="5"/>
</dbReference>
<keyword evidence="2" id="KW-0677">Repeat</keyword>
<dbReference type="InterPro" id="IPR000413">
    <property type="entry name" value="Integrin_alpha"/>
</dbReference>
<evidence type="ECO:0000256" key="3">
    <source>
        <dbReference type="ARBA" id="ARBA00022801"/>
    </source>
</evidence>
<evidence type="ECO:0000313" key="7">
    <source>
        <dbReference type="Proteomes" id="UP000642284"/>
    </source>
</evidence>
<dbReference type="Proteomes" id="UP000642284">
    <property type="component" value="Unassembled WGS sequence"/>
</dbReference>
<dbReference type="PANTHER" id="PTHR23221:SF7">
    <property type="entry name" value="PHOSPHATIDYLINOSITOL-GLYCAN-SPECIFIC PHOSPHOLIPASE D"/>
    <property type="match status" value="1"/>
</dbReference>
<sequence length="483" mass="48638">MRSTRTAMAAAAVVAATAALSLTHVPTAAAATVRAADDFNGDGYRDLVVTSGGHGENPQVTVVYGTSSGPGTRVQLITQNSPGIPGGTEAGDQWATATVAADLDKDGYGDLVVSSPGEDVGTVQDRGGLTVVWGGSAGLGSGTVFHSPYGNSATSGDQAGIDIEAGDFDGDGDKDLAALSNSQAGVALFKGPFTRDGKSQGVSSLGGSYGYLSGEELAAGNADGSGATDLYVLGRDLHVSESNSVRAFLHRGGSGFAQSAGSLRIPDDMGGQVGGSSLALADFDKDGYGDLAVGRGLENTDSGRGSVIVHYGGSAGINTARTPVKFTQDSAGVPGGSENNDHFGANLTAGDVNGDGYADLAIAAPGEALGTKTYAGTVTVLRGRAGGLSGTGAVAFHQDSSGVTGAAEKDDHFGLNVRLADYTRDGRADLFVSTNEQLGGEDRWGLVHLLKGSTTGTTATGSKYWTLDTLRLSHRHLGEGFLH</sequence>
<keyword evidence="3" id="KW-0378">Hydrolase</keyword>
<dbReference type="InterPro" id="IPR013517">
    <property type="entry name" value="FG-GAP"/>
</dbReference>
<protein>
    <submittedName>
        <fullName evidence="6">FG-GAP repeat protein</fullName>
    </submittedName>
</protein>
<dbReference type="RefSeq" id="WP_187815052.1">
    <property type="nucleotide sequence ID" value="NZ_JACTVJ010000007.1"/>
</dbReference>
<accession>A0ABR7SI55</accession>
<evidence type="ECO:0000256" key="1">
    <source>
        <dbReference type="ARBA" id="ARBA00022729"/>
    </source>
</evidence>
<dbReference type="InterPro" id="IPR028994">
    <property type="entry name" value="Integrin_alpha_N"/>
</dbReference>
<evidence type="ECO:0000256" key="2">
    <source>
        <dbReference type="ARBA" id="ARBA00022737"/>
    </source>
</evidence>
<feature type="chain" id="PRO_5047051078" evidence="5">
    <location>
        <begin position="31"/>
        <end position="483"/>
    </location>
</feature>
<keyword evidence="7" id="KW-1185">Reference proteome</keyword>
<dbReference type="InterPro" id="IPR006311">
    <property type="entry name" value="TAT_signal"/>
</dbReference>
<dbReference type="PROSITE" id="PS51470">
    <property type="entry name" value="FG_GAP"/>
    <property type="match status" value="3"/>
</dbReference>
<dbReference type="PROSITE" id="PS51318">
    <property type="entry name" value="TAT"/>
    <property type="match status" value="1"/>
</dbReference>
<keyword evidence="1 5" id="KW-0732">Signal</keyword>
<evidence type="ECO:0000313" key="6">
    <source>
        <dbReference type="EMBL" id="MBC9714647.1"/>
    </source>
</evidence>
<comment type="caution">
    <text evidence="6">The sequence shown here is derived from an EMBL/GenBank/DDBJ whole genome shotgun (WGS) entry which is preliminary data.</text>
</comment>
<keyword evidence="4" id="KW-0325">Glycoprotein</keyword>
<feature type="signal peptide" evidence="5">
    <location>
        <begin position="1"/>
        <end position="30"/>
    </location>
</feature>
<dbReference type="Pfam" id="PF13517">
    <property type="entry name" value="FG-GAP_3"/>
    <property type="match status" value="1"/>
</dbReference>
<evidence type="ECO:0000256" key="4">
    <source>
        <dbReference type="ARBA" id="ARBA00023180"/>
    </source>
</evidence>